<evidence type="ECO:0000313" key="9">
    <source>
        <dbReference type="EMBL" id="CAA7390660.1"/>
    </source>
</evidence>
<dbReference type="PROSITE" id="PS00455">
    <property type="entry name" value="AMP_BINDING"/>
    <property type="match status" value="1"/>
</dbReference>
<comment type="catalytic activity">
    <reaction evidence="5">
        <text>(E)-4-coumarate + ATP + CoA = (E)-4-coumaroyl-CoA + AMP + diphosphate</text>
        <dbReference type="Rhea" id="RHEA:19641"/>
        <dbReference type="ChEBI" id="CHEBI:12876"/>
        <dbReference type="ChEBI" id="CHEBI:30616"/>
        <dbReference type="ChEBI" id="CHEBI:33019"/>
        <dbReference type="ChEBI" id="CHEBI:57287"/>
        <dbReference type="ChEBI" id="CHEBI:85008"/>
        <dbReference type="ChEBI" id="CHEBI:456215"/>
        <dbReference type="EC" id="6.2.1.12"/>
    </reaction>
    <physiologicalReaction direction="left-to-right" evidence="5">
        <dbReference type="Rhea" id="RHEA:19642"/>
    </physiologicalReaction>
</comment>
<dbReference type="InterPro" id="IPR045851">
    <property type="entry name" value="AMP-bd_C_sf"/>
</dbReference>
<feature type="domain" description="AMP-binding enzyme C-terminal" evidence="8">
    <location>
        <begin position="437"/>
        <end position="512"/>
    </location>
</feature>
<dbReference type="Pfam" id="PF00501">
    <property type="entry name" value="AMP-binding"/>
    <property type="match status" value="1"/>
</dbReference>
<keyword evidence="6" id="KW-0812">Transmembrane</keyword>
<dbReference type="SUPFAM" id="SSF56801">
    <property type="entry name" value="Acetyl-CoA synthetase-like"/>
    <property type="match status" value="1"/>
</dbReference>
<keyword evidence="4" id="KW-0547">Nucleotide-binding</keyword>
<reference evidence="9" key="1">
    <citation type="submission" date="2020-02" db="EMBL/GenBank/DDBJ databases">
        <authorList>
            <person name="Scholz U."/>
            <person name="Mascher M."/>
            <person name="Fiebig A."/>
        </authorList>
    </citation>
    <scope>NUCLEOTIDE SEQUENCE</scope>
</reference>
<comment type="similarity">
    <text evidence="1">Belongs to the ATP-dependent AMP-binding enzyme family.</text>
</comment>
<dbReference type="FunFam" id="3.30.300.30:FF:000007">
    <property type="entry name" value="4-coumarate--CoA ligase 2"/>
    <property type="match status" value="1"/>
</dbReference>
<evidence type="ECO:0000259" key="8">
    <source>
        <dbReference type="Pfam" id="PF13193"/>
    </source>
</evidence>
<name>A0A7I8K149_SPIIN</name>
<dbReference type="InterPro" id="IPR025110">
    <property type="entry name" value="AMP-bd_C"/>
</dbReference>
<keyword evidence="4" id="KW-0067">ATP-binding</keyword>
<dbReference type="Gene3D" id="3.30.300.30">
    <property type="match status" value="1"/>
</dbReference>
<dbReference type="AlphaFoldDB" id="A0A7I8K149"/>
<dbReference type="GO" id="GO:0005777">
    <property type="term" value="C:peroxisome"/>
    <property type="evidence" value="ECO:0007669"/>
    <property type="project" value="TreeGrafter"/>
</dbReference>
<dbReference type="GO" id="GO:0106290">
    <property type="term" value="F:trans-cinnamate-CoA ligase activity"/>
    <property type="evidence" value="ECO:0007669"/>
    <property type="project" value="UniProtKB-ARBA"/>
</dbReference>
<evidence type="ECO:0000256" key="3">
    <source>
        <dbReference type="ARBA" id="ARBA00022598"/>
    </source>
</evidence>
<keyword evidence="10" id="KW-1185">Reference proteome</keyword>
<proteinExistence type="inferred from homology"/>
<dbReference type="PANTHER" id="PTHR24096">
    <property type="entry name" value="LONG-CHAIN-FATTY-ACID--COA LIGASE"/>
    <property type="match status" value="1"/>
</dbReference>
<keyword evidence="3" id="KW-0436">Ligase</keyword>
<dbReference type="InterPro" id="IPR042099">
    <property type="entry name" value="ANL_N_sf"/>
</dbReference>
<evidence type="ECO:0000256" key="2">
    <source>
        <dbReference type="ARBA" id="ARBA00012959"/>
    </source>
</evidence>
<dbReference type="OrthoDB" id="10253869at2759"/>
<dbReference type="EMBL" id="LR746265">
    <property type="protein sequence ID" value="CAA7390660.1"/>
    <property type="molecule type" value="Genomic_DNA"/>
</dbReference>
<dbReference type="GO" id="GO:0005524">
    <property type="term" value="F:ATP binding"/>
    <property type="evidence" value="ECO:0007669"/>
    <property type="project" value="UniProtKB-KW"/>
</dbReference>
<dbReference type="Proteomes" id="UP000663760">
    <property type="component" value="Chromosome 2"/>
</dbReference>
<evidence type="ECO:0000259" key="7">
    <source>
        <dbReference type="Pfam" id="PF00501"/>
    </source>
</evidence>
<dbReference type="Gene3D" id="3.40.50.12780">
    <property type="entry name" value="N-terminal domain of ligase-like"/>
    <property type="match status" value="1"/>
</dbReference>
<dbReference type="PANTHER" id="PTHR24096:SF338">
    <property type="entry name" value="4-COUMARATE--COA LIGASE-LIKE 8-RELATED"/>
    <property type="match status" value="1"/>
</dbReference>
<dbReference type="InterPro" id="IPR000873">
    <property type="entry name" value="AMP-dep_synth/lig_dom"/>
</dbReference>
<evidence type="ECO:0000256" key="6">
    <source>
        <dbReference type="SAM" id="Phobius"/>
    </source>
</evidence>
<organism evidence="9 10">
    <name type="scientific">Spirodela intermedia</name>
    <name type="common">Intermediate duckweed</name>
    <dbReference type="NCBI Taxonomy" id="51605"/>
    <lineage>
        <taxon>Eukaryota</taxon>
        <taxon>Viridiplantae</taxon>
        <taxon>Streptophyta</taxon>
        <taxon>Embryophyta</taxon>
        <taxon>Tracheophyta</taxon>
        <taxon>Spermatophyta</taxon>
        <taxon>Magnoliopsida</taxon>
        <taxon>Liliopsida</taxon>
        <taxon>Araceae</taxon>
        <taxon>Lemnoideae</taxon>
        <taxon>Spirodela</taxon>
    </lineage>
</organism>
<keyword evidence="6" id="KW-0472">Membrane</keyword>
<feature type="transmembrane region" description="Helical" evidence="6">
    <location>
        <begin position="93"/>
        <end position="115"/>
    </location>
</feature>
<dbReference type="Pfam" id="PF13193">
    <property type="entry name" value="AMP-binding_C"/>
    <property type="match status" value="1"/>
</dbReference>
<accession>A0A7I8K149</accession>
<dbReference type="EC" id="6.2.1.12" evidence="2"/>
<sequence>MEIVGESGFCPSTGIYHSKWDGAALLPPPPAAALPSFLLSAGPPAKAAFVDAASGAALSYEGLRQRTAAAAAALRGLGVCRGDVVLVVSPNSLHFPVVVLGIMSVGAVFSTANFLNTREELQIQIRDSNPVVVVTTSELRPKLLGLVSGPLVLVPELLQLVAQEEAVAAAAAVEGTSPEEAAALMYSSGTTGKSKAVVCTHGNLIAMSCILRQVWLAAHGGDPGEDVYLCAVPLFHMFGFSMFVCGALAAGATVVVLRRYSLEGTLGAVAEHRITRLPAVPPMVNQLARSPHLAEKFDLSSLREVICSGAPLAGDHRDRFRRCFPRITLSQCYGLTETSGPITLCDGVAGKVHASIGRLVPSMEAKICDVRTRRPLPPEQIGELCVRGPPATALGIDDEGWLHTGDLCYIDGRGLVFLVDRIKELIKYKAYQVVPAELEEILSRHPDVADVAVIPHPSSEAGEIPVACVVRRDGSSISEDEIISFMAAKVAPYKKIRRVRFVDSIPRSPSGKILRRRLKEATLEGQRLEISPRL</sequence>
<protein>
    <recommendedName>
        <fullName evidence="2">4-coumarate--CoA ligase</fullName>
        <ecNumber evidence="2">6.2.1.12</ecNumber>
    </recommendedName>
</protein>
<feature type="transmembrane region" description="Helical" evidence="6">
    <location>
        <begin position="235"/>
        <end position="257"/>
    </location>
</feature>
<gene>
    <name evidence="9" type="ORF">SI8410_02002110</name>
</gene>
<dbReference type="GO" id="GO:0016207">
    <property type="term" value="F:4-coumarate-CoA ligase activity"/>
    <property type="evidence" value="ECO:0007669"/>
    <property type="project" value="UniProtKB-EC"/>
</dbReference>
<dbReference type="GO" id="GO:0009698">
    <property type="term" value="P:phenylpropanoid metabolic process"/>
    <property type="evidence" value="ECO:0007669"/>
    <property type="project" value="UniProtKB-ARBA"/>
</dbReference>
<evidence type="ECO:0000256" key="5">
    <source>
        <dbReference type="ARBA" id="ARBA00034252"/>
    </source>
</evidence>
<evidence type="ECO:0000256" key="4">
    <source>
        <dbReference type="ARBA" id="ARBA00022840"/>
    </source>
</evidence>
<keyword evidence="6" id="KW-1133">Transmembrane helix</keyword>
<feature type="domain" description="AMP-dependent synthetase/ligase" evidence="7">
    <location>
        <begin position="42"/>
        <end position="389"/>
    </location>
</feature>
<dbReference type="InterPro" id="IPR020845">
    <property type="entry name" value="AMP-binding_CS"/>
</dbReference>
<evidence type="ECO:0000256" key="1">
    <source>
        <dbReference type="ARBA" id="ARBA00006432"/>
    </source>
</evidence>
<evidence type="ECO:0000313" key="10">
    <source>
        <dbReference type="Proteomes" id="UP000663760"/>
    </source>
</evidence>